<organism evidence="2">
    <name type="scientific">uncultured Caudovirales phage</name>
    <dbReference type="NCBI Taxonomy" id="2100421"/>
    <lineage>
        <taxon>Viruses</taxon>
        <taxon>Duplodnaviria</taxon>
        <taxon>Heunggongvirae</taxon>
        <taxon>Uroviricota</taxon>
        <taxon>Caudoviricetes</taxon>
        <taxon>Peduoviridae</taxon>
        <taxon>Maltschvirus</taxon>
        <taxon>Maltschvirus maltsch</taxon>
    </lineage>
</organism>
<sequence length="152" mass="17533">MMNENNERCVNRPGAPSKFSEESANIVIDKVRKNLSLSNAARYAHVDTHTVINWINKGRDHNEQGVKSEYVQFFHAVREAQAEKITELMEKIEAMPKAWQAVAWLLEKCCAEDFGKDSELYKQLLEDYKMLMQSLIDQNKGVNHGRKMDTES</sequence>
<dbReference type="EMBL" id="LR796217">
    <property type="protein sequence ID" value="CAB4127768.1"/>
    <property type="molecule type" value="Genomic_DNA"/>
</dbReference>
<gene>
    <name evidence="2" type="ORF">UFOVP269_41</name>
    <name evidence="1" type="ORF">UFOVP98_29</name>
</gene>
<evidence type="ECO:0000313" key="1">
    <source>
        <dbReference type="EMBL" id="CAB4127768.1"/>
    </source>
</evidence>
<dbReference type="EMBL" id="LR796283">
    <property type="protein sequence ID" value="CAB4134365.1"/>
    <property type="molecule type" value="Genomic_DNA"/>
</dbReference>
<evidence type="ECO:0000313" key="2">
    <source>
        <dbReference type="EMBL" id="CAB4134365.1"/>
    </source>
</evidence>
<accession>A0A6J5LJL1</accession>
<protein>
    <submittedName>
        <fullName evidence="2">Uncharacterized protein</fullName>
    </submittedName>
</protein>
<proteinExistence type="predicted"/>
<reference evidence="2" key="1">
    <citation type="submission" date="2020-04" db="EMBL/GenBank/DDBJ databases">
        <authorList>
            <person name="Chiriac C."/>
            <person name="Salcher M."/>
            <person name="Ghai R."/>
            <person name="Kavagutti S V."/>
        </authorList>
    </citation>
    <scope>NUCLEOTIDE SEQUENCE</scope>
</reference>
<dbReference type="Gene3D" id="1.10.10.60">
    <property type="entry name" value="Homeodomain-like"/>
    <property type="match status" value="1"/>
</dbReference>
<name>A0A6J5LJL1_9CAUD</name>